<dbReference type="Proteomes" id="UP000673691">
    <property type="component" value="Unassembled WGS sequence"/>
</dbReference>
<feature type="compositionally biased region" description="Pro residues" evidence="1">
    <location>
        <begin position="68"/>
        <end position="77"/>
    </location>
</feature>
<organism evidence="2 3">
    <name type="scientific">Olpidium bornovanus</name>
    <dbReference type="NCBI Taxonomy" id="278681"/>
    <lineage>
        <taxon>Eukaryota</taxon>
        <taxon>Fungi</taxon>
        <taxon>Fungi incertae sedis</taxon>
        <taxon>Olpidiomycota</taxon>
        <taxon>Olpidiomycotina</taxon>
        <taxon>Olpidiomycetes</taxon>
        <taxon>Olpidiales</taxon>
        <taxon>Olpidiaceae</taxon>
        <taxon>Olpidium</taxon>
    </lineage>
</organism>
<accession>A0A8H8A1U1</accession>
<dbReference type="EMBL" id="JAEFCI010000685">
    <property type="protein sequence ID" value="KAG5463381.1"/>
    <property type="molecule type" value="Genomic_DNA"/>
</dbReference>
<name>A0A8H8A1U1_9FUNG</name>
<dbReference type="AlphaFoldDB" id="A0A8H8A1U1"/>
<evidence type="ECO:0000313" key="3">
    <source>
        <dbReference type="Proteomes" id="UP000673691"/>
    </source>
</evidence>
<protein>
    <submittedName>
        <fullName evidence="2">Uncharacterized protein</fullName>
    </submittedName>
</protein>
<gene>
    <name evidence="2" type="ORF">BJ554DRAFT_8009</name>
</gene>
<sequence length="86" mass="8965">PPGACWAGRTVAVAVAGRGPVPRRTLPPSRAHTHVSAFLRPGAHGPGLACSPRPPAPTRIPARTTRRPPYPPPPPPPVREKRSPGA</sequence>
<reference evidence="2 3" key="1">
    <citation type="journal article" name="Sci. Rep.">
        <title>Genome-scale phylogenetic analyses confirm Olpidium as the closest living zoosporic fungus to the non-flagellated, terrestrial fungi.</title>
        <authorList>
            <person name="Chang Y."/>
            <person name="Rochon D."/>
            <person name="Sekimoto S."/>
            <person name="Wang Y."/>
            <person name="Chovatia M."/>
            <person name="Sandor L."/>
            <person name="Salamov A."/>
            <person name="Grigoriev I.V."/>
            <person name="Stajich J.E."/>
            <person name="Spatafora J.W."/>
        </authorList>
    </citation>
    <scope>NUCLEOTIDE SEQUENCE [LARGE SCALE GENOMIC DNA]</scope>
    <source>
        <strain evidence="2">S191</strain>
    </source>
</reference>
<feature type="region of interest" description="Disordered" evidence="1">
    <location>
        <begin position="39"/>
        <end position="86"/>
    </location>
</feature>
<feature type="non-terminal residue" evidence="2">
    <location>
        <position position="1"/>
    </location>
</feature>
<proteinExistence type="predicted"/>
<comment type="caution">
    <text evidence="2">The sequence shown here is derived from an EMBL/GenBank/DDBJ whole genome shotgun (WGS) entry which is preliminary data.</text>
</comment>
<evidence type="ECO:0000256" key="1">
    <source>
        <dbReference type="SAM" id="MobiDB-lite"/>
    </source>
</evidence>
<keyword evidence="3" id="KW-1185">Reference proteome</keyword>
<evidence type="ECO:0000313" key="2">
    <source>
        <dbReference type="EMBL" id="KAG5463381.1"/>
    </source>
</evidence>